<comment type="caution">
    <text evidence="1">The sequence shown here is derived from an EMBL/GenBank/DDBJ whole genome shotgun (WGS) entry which is preliminary data.</text>
</comment>
<keyword evidence="2" id="KW-1185">Reference proteome</keyword>
<accession>A0A2G1QJM7</accession>
<organism evidence="1 2">
    <name type="scientific">Zhengella mangrovi</name>
    <dbReference type="NCBI Taxonomy" id="1982044"/>
    <lineage>
        <taxon>Bacteria</taxon>
        <taxon>Pseudomonadati</taxon>
        <taxon>Pseudomonadota</taxon>
        <taxon>Alphaproteobacteria</taxon>
        <taxon>Hyphomicrobiales</taxon>
        <taxon>Notoacmeibacteraceae</taxon>
        <taxon>Zhengella</taxon>
    </lineage>
</organism>
<name>A0A2G1QJM7_9HYPH</name>
<proteinExistence type="predicted"/>
<gene>
    <name evidence="1" type="ORF">CSC94_17980</name>
</gene>
<dbReference type="RefSeq" id="WP_099307763.1">
    <property type="nucleotide sequence ID" value="NZ_PDVP01000013.1"/>
</dbReference>
<sequence length="157" mass="16418">MRILFQDLGWKASGAALSAVCGALPFYIYYHQNEFSPPQMHFTGVVAEVAEKEDRTARFESLGASGQVTVVDGVATGTATPTEEPKPIGDQPYPGDVQALRLLSVSANSALVVDGAVVQLVRVGSQLSNGARVEAIRTSANGGELVTSTGQVLSAVR</sequence>
<protein>
    <submittedName>
        <fullName evidence="1">Uncharacterized protein</fullName>
    </submittedName>
</protein>
<reference evidence="1 2" key="1">
    <citation type="submission" date="2017-10" db="EMBL/GenBank/DDBJ databases">
        <title>Sedimentibacterium mangrovi gen. nov., sp. nov., a novel member of family Phyllobacteriacea isolated from mangrove sediment.</title>
        <authorList>
            <person name="Liao H."/>
            <person name="Tian Y."/>
        </authorList>
    </citation>
    <scope>NUCLEOTIDE SEQUENCE [LARGE SCALE GENOMIC DNA]</scope>
    <source>
        <strain evidence="1 2">X9-2-2</strain>
    </source>
</reference>
<dbReference type="AlphaFoldDB" id="A0A2G1QJM7"/>
<evidence type="ECO:0000313" key="1">
    <source>
        <dbReference type="EMBL" id="PHP65737.1"/>
    </source>
</evidence>
<dbReference type="EMBL" id="PDVP01000013">
    <property type="protein sequence ID" value="PHP65737.1"/>
    <property type="molecule type" value="Genomic_DNA"/>
</dbReference>
<evidence type="ECO:0000313" key="2">
    <source>
        <dbReference type="Proteomes" id="UP000221168"/>
    </source>
</evidence>
<dbReference type="Proteomes" id="UP000221168">
    <property type="component" value="Unassembled WGS sequence"/>
</dbReference>